<dbReference type="EC" id="1.1.1.49" evidence="7"/>
<keyword evidence="6 7" id="KW-0119">Carbohydrate metabolism</keyword>
<evidence type="ECO:0000256" key="5">
    <source>
        <dbReference type="ARBA" id="ARBA00023002"/>
    </source>
</evidence>
<dbReference type="GO" id="GO:0004345">
    <property type="term" value="F:glucose-6-phosphate dehydrogenase activity"/>
    <property type="evidence" value="ECO:0007669"/>
    <property type="project" value="UniProtKB-UniRule"/>
</dbReference>
<feature type="binding site" evidence="7">
    <location>
        <position position="220"/>
    </location>
    <ligand>
        <name>substrate</name>
    </ligand>
</feature>
<dbReference type="AlphaFoldDB" id="A0A517LZI9"/>
<evidence type="ECO:0000313" key="10">
    <source>
        <dbReference type="EMBL" id="QDS88035.1"/>
    </source>
</evidence>
<dbReference type="InterPro" id="IPR022675">
    <property type="entry name" value="G6P_DH_C"/>
</dbReference>
<evidence type="ECO:0000259" key="8">
    <source>
        <dbReference type="Pfam" id="PF00479"/>
    </source>
</evidence>
<comment type="catalytic activity">
    <reaction evidence="7">
        <text>D-glucose 6-phosphate + NADP(+) = 6-phospho-D-glucono-1,5-lactone + NADPH + H(+)</text>
        <dbReference type="Rhea" id="RHEA:15841"/>
        <dbReference type="ChEBI" id="CHEBI:15378"/>
        <dbReference type="ChEBI" id="CHEBI:57783"/>
        <dbReference type="ChEBI" id="CHEBI:57955"/>
        <dbReference type="ChEBI" id="CHEBI:58349"/>
        <dbReference type="ChEBI" id="CHEBI:61548"/>
        <dbReference type="EC" id="1.1.1.49"/>
    </reaction>
</comment>
<comment type="caution">
    <text evidence="7">Lacks conserved residue(s) required for the propagation of feature annotation.</text>
</comment>
<evidence type="ECO:0000256" key="6">
    <source>
        <dbReference type="ARBA" id="ARBA00023277"/>
    </source>
</evidence>
<feature type="binding site" evidence="7">
    <location>
        <position position="152"/>
    </location>
    <ligand>
        <name>NADP(+)</name>
        <dbReference type="ChEBI" id="CHEBI:58349"/>
    </ligand>
</feature>
<comment type="function">
    <text evidence="7">Catalyzes the oxidation of glucose 6-phosphate to 6-phosphogluconolactone.</text>
</comment>
<dbReference type="PANTHER" id="PTHR23429:SF0">
    <property type="entry name" value="GLUCOSE-6-PHOSPHATE 1-DEHYDROGENASE"/>
    <property type="match status" value="1"/>
</dbReference>
<dbReference type="PIRSF" id="PIRSF000110">
    <property type="entry name" value="G6PD"/>
    <property type="match status" value="1"/>
</dbReference>
<evidence type="ECO:0000256" key="3">
    <source>
        <dbReference type="ARBA" id="ARBA00022526"/>
    </source>
</evidence>
<dbReference type="InterPro" id="IPR022674">
    <property type="entry name" value="G6P_DH_NAD-bd"/>
</dbReference>
<dbReference type="InterPro" id="IPR001282">
    <property type="entry name" value="G6P_DH"/>
</dbReference>
<feature type="binding site" evidence="7">
    <location>
        <position position="239"/>
    </location>
    <ligand>
        <name>substrate</name>
    </ligand>
</feature>
<gene>
    <name evidence="7 10" type="primary">zwf</name>
    <name evidence="10" type="ORF">EC9_22210</name>
</gene>
<dbReference type="SUPFAM" id="SSF55347">
    <property type="entry name" value="Glyceraldehyde-3-phosphate dehydrogenase-like, C-terminal domain"/>
    <property type="match status" value="1"/>
</dbReference>
<dbReference type="GO" id="GO:0005829">
    <property type="term" value="C:cytosol"/>
    <property type="evidence" value="ECO:0007669"/>
    <property type="project" value="TreeGrafter"/>
</dbReference>
<evidence type="ECO:0000313" key="11">
    <source>
        <dbReference type="Proteomes" id="UP000319557"/>
    </source>
</evidence>
<reference evidence="10 11" key="1">
    <citation type="submission" date="2019-02" db="EMBL/GenBank/DDBJ databases">
        <title>Deep-cultivation of Planctomycetes and their phenomic and genomic characterization uncovers novel biology.</title>
        <authorList>
            <person name="Wiegand S."/>
            <person name="Jogler M."/>
            <person name="Boedeker C."/>
            <person name="Pinto D."/>
            <person name="Vollmers J."/>
            <person name="Rivas-Marin E."/>
            <person name="Kohn T."/>
            <person name="Peeters S.H."/>
            <person name="Heuer A."/>
            <person name="Rast P."/>
            <person name="Oberbeckmann S."/>
            <person name="Bunk B."/>
            <person name="Jeske O."/>
            <person name="Meyerdierks A."/>
            <person name="Storesund J.E."/>
            <person name="Kallscheuer N."/>
            <person name="Luecker S."/>
            <person name="Lage O.M."/>
            <person name="Pohl T."/>
            <person name="Merkel B.J."/>
            <person name="Hornburger P."/>
            <person name="Mueller R.-W."/>
            <person name="Bruemmer F."/>
            <person name="Labrenz M."/>
            <person name="Spormann A.M."/>
            <person name="Op den Camp H."/>
            <person name="Overmann J."/>
            <person name="Amann R."/>
            <person name="Jetten M.S.M."/>
            <person name="Mascher T."/>
            <person name="Medema M.H."/>
            <person name="Devos D.P."/>
            <person name="Kaster A.-K."/>
            <person name="Ovreas L."/>
            <person name="Rohde M."/>
            <person name="Galperin M.Y."/>
            <person name="Jogler C."/>
        </authorList>
    </citation>
    <scope>NUCLEOTIDE SEQUENCE [LARGE SCALE GENOMIC DNA]</scope>
    <source>
        <strain evidence="10 11">EC9</strain>
    </source>
</reference>
<dbReference type="InterPro" id="IPR019796">
    <property type="entry name" value="G6P_DH_AS"/>
</dbReference>
<proteinExistence type="inferred from homology"/>
<dbReference type="NCBIfam" id="TIGR00871">
    <property type="entry name" value="zwf"/>
    <property type="match status" value="1"/>
</dbReference>
<feature type="active site" description="Proton acceptor" evidence="7">
    <location>
        <position position="244"/>
    </location>
</feature>
<name>A0A517LZI9_9BACT</name>
<dbReference type="GO" id="GO:0006006">
    <property type="term" value="P:glucose metabolic process"/>
    <property type="evidence" value="ECO:0007669"/>
    <property type="project" value="UniProtKB-KW"/>
</dbReference>
<dbReference type="SUPFAM" id="SSF51735">
    <property type="entry name" value="NAD(P)-binding Rossmann-fold domains"/>
    <property type="match status" value="1"/>
</dbReference>
<dbReference type="Gene3D" id="3.40.50.720">
    <property type="entry name" value="NAD(P)-binding Rossmann-like Domain"/>
    <property type="match status" value="1"/>
</dbReference>
<accession>A0A517LZI9</accession>
<keyword evidence="4 7" id="KW-0521">NADP</keyword>
<dbReference type="GO" id="GO:0009051">
    <property type="term" value="P:pentose-phosphate shunt, oxidative branch"/>
    <property type="evidence" value="ECO:0007669"/>
    <property type="project" value="TreeGrafter"/>
</dbReference>
<dbReference type="PRINTS" id="PR00079">
    <property type="entry name" value="G6PDHDRGNASE"/>
</dbReference>
<dbReference type="InterPro" id="IPR036291">
    <property type="entry name" value="NAD(P)-bd_dom_sf"/>
</dbReference>
<sequence>MVRDNDMPSTIVIFGASGDLTSRKLIPALFRLFQKKRLPEGTRIVGVSRSDFSDEQWRNQLGETTEKFLPASFTAEDWKQFCQHVYYRPGDITKADDFVALGKHLDELEGAACDRVYYLSTSPRLYESAITLMGQAGLADESAGSRRVIIEKPFGTDLASAEALNQSIHKSFHENQIYRIDHYLGKETVQNLFALRFANTIFEPLWNRNYIDHVQITVAEEVVIGRRGGYYDTSGILRDMFQNHLLQLMMITAMEAPARYDANLVRDEKVKVLHSVRPMSGSDFACNTLRGQYQGYLQEDGVPAGSQTATFAALKLYIDNWRWKGVPFYLRSGKAMSCRTTQIVIQFRSPPHLLFPSGKMRTPEANQLVIQVQPAEGLQMYFQSKVPDTEMKTRTSHFDFRFQDAGPDGMPDAYQRLLMDAVNGDASLFARSDEVELAWSIIDPIINAWGSAAAPDLHVYEPGLWGPTESSEWMQGQKRSWFDVCPVL</sequence>
<organism evidence="10 11">
    <name type="scientific">Rosistilla ulvae</name>
    <dbReference type="NCBI Taxonomy" id="1930277"/>
    <lineage>
        <taxon>Bacteria</taxon>
        <taxon>Pseudomonadati</taxon>
        <taxon>Planctomycetota</taxon>
        <taxon>Planctomycetia</taxon>
        <taxon>Pirellulales</taxon>
        <taxon>Pirellulaceae</taxon>
        <taxon>Rosistilla</taxon>
    </lineage>
</organism>
<dbReference type="EMBL" id="CP036261">
    <property type="protein sequence ID" value="QDS88035.1"/>
    <property type="molecule type" value="Genomic_DNA"/>
</dbReference>
<dbReference type="GO" id="GO:0050661">
    <property type="term" value="F:NADP binding"/>
    <property type="evidence" value="ECO:0007669"/>
    <property type="project" value="UniProtKB-UniRule"/>
</dbReference>
<dbReference type="Proteomes" id="UP000319557">
    <property type="component" value="Chromosome"/>
</dbReference>
<protein>
    <recommendedName>
        <fullName evidence="7">Glucose-6-phosphate 1-dehydrogenase</fullName>
        <shortName evidence="7">G6PD</shortName>
        <ecNumber evidence="7">1.1.1.49</ecNumber>
    </recommendedName>
</protein>
<comment type="similarity">
    <text evidence="2 7">Belongs to the glucose-6-phosphate dehydrogenase family.</text>
</comment>
<feature type="binding site" evidence="7">
    <location>
        <position position="334"/>
    </location>
    <ligand>
        <name>substrate</name>
    </ligand>
</feature>
<evidence type="ECO:0000256" key="7">
    <source>
        <dbReference type="HAMAP-Rule" id="MF_00966"/>
    </source>
</evidence>
<keyword evidence="3 7" id="KW-0313">Glucose metabolism</keyword>
<evidence type="ECO:0000259" key="9">
    <source>
        <dbReference type="Pfam" id="PF02781"/>
    </source>
</evidence>
<feature type="domain" description="Glucose-6-phosphate dehydrogenase NAD-binding" evidence="8">
    <location>
        <begin position="12"/>
        <end position="191"/>
    </location>
</feature>
<keyword evidence="11" id="KW-1185">Reference proteome</keyword>
<keyword evidence="5 7" id="KW-0560">Oxidoreductase</keyword>
<evidence type="ECO:0000256" key="2">
    <source>
        <dbReference type="ARBA" id="ARBA00009975"/>
    </source>
</evidence>
<dbReference type="UniPathway" id="UPA00115">
    <property type="reaction ID" value="UER00408"/>
</dbReference>
<feature type="domain" description="Glucose-6-phosphate dehydrogenase C-terminal" evidence="9">
    <location>
        <begin position="194"/>
        <end position="481"/>
    </location>
</feature>
<evidence type="ECO:0000256" key="4">
    <source>
        <dbReference type="ARBA" id="ARBA00022857"/>
    </source>
</evidence>
<dbReference type="PROSITE" id="PS00069">
    <property type="entry name" value="G6P_DEHYDROGENASE"/>
    <property type="match status" value="1"/>
</dbReference>
<evidence type="ECO:0000256" key="1">
    <source>
        <dbReference type="ARBA" id="ARBA00004937"/>
    </source>
</evidence>
<dbReference type="KEGG" id="ruv:EC9_22210"/>
<feature type="binding site" evidence="7">
    <location>
        <begin position="91"/>
        <end position="92"/>
    </location>
    <ligand>
        <name>NADP(+)</name>
        <dbReference type="ChEBI" id="CHEBI:58349"/>
    </ligand>
</feature>
<feature type="binding site" evidence="7">
    <location>
        <position position="49"/>
    </location>
    <ligand>
        <name>NADP(+)</name>
        <dbReference type="ChEBI" id="CHEBI:58349"/>
    </ligand>
</feature>
<dbReference type="Pfam" id="PF00479">
    <property type="entry name" value="G6PD_N"/>
    <property type="match status" value="1"/>
</dbReference>
<dbReference type="Pfam" id="PF02781">
    <property type="entry name" value="G6PD_C"/>
    <property type="match status" value="1"/>
</dbReference>
<feature type="binding site" evidence="7">
    <location>
        <position position="186"/>
    </location>
    <ligand>
        <name>substrate</name>
    </ligand>
</feature>
<feature type="binding site" evidence="7">
    <location>
        <position position="182"/>
    </location>
    <ligand>
        <name>substrate</name>
    </ligand>
</feature>
<dbReference type="Gene3D" id="3.30.360.10">
    <property type="entry name" value="Dihydrodipicolinate Reductase, domain 2"/>
    <property type="match status" value="1"/>
</dbReference>
<dbReference type="PANTHER" id="PTHR23429">
    <property type="entry name" value="GLUCOSE-6-PHOSPHATE 1-DEHYDROGENASE G6PD"/>
    <property type="match status" value="1"/>
</dbReference>
<comment type="pathway">
    <text evidence="1 7">Carbohydrate degradation; pentose phosphate pathway; D-ribulose 5-phosphate from D-glucose 6-phosphate (oxidative stage): step 1/3.</text>
</comment>
<dbReference type="HAMAP" id="MF_00966">
    <property type="entry name" value="G6PD"/>
    <property type="match status" value="1"/>
</dbReference>